<keyword evidence="3" id="KW-1185">Reference proteome</keyword>
<accession>A0AAV7UMT2</accession>
<evidence type="ECO:0000256" key="1">
    <source>
        <dbReference type="SAM" id="MobiDB-lite"/>
    </source>
</evidence>
<gene>
    <name evidence="2" type="ORF">NDU88_007050</name>
</gene>
<dbReference type="AlphaFoldDB" id="A0AAV7UMT2"/>
<evidence type="ECO:0000313" key="3">
    <source>
        <dbReference type="Proteomes" id="UP001066276"/>
    </source>
</evidence>
<name>A0AAV7UMT2_PLEWA</name>
<dbReference type="Proteomes" id="UP001066276">
    <property type="component" value="Chromosome 3_1"/>
</dbReference>
<protein>
    <submittedName>
        <fullName evidence="2">Uncharacterized protein</fullName>
    </submittedName>
</protein>
<evidence type="ECO:0000313" key="2">
    <source>
        <dbReference type="EMBL" id="KAJ1190312.1"/>
    </source>
</evidence>
<proteinExistence type="predicted"/>
<sequence>MPPCEPLSGGEDGVGSGGLLNRACFPDTRPPYRLPSAADPQHGDHHARGLTEGYEAGQAPTQPRSVTCGEPPGPHARGKKKSAYSVPVGKSGPQVPYQLWVMLHLAWDIKGLAHQKGMWALSEKNGQLQ</sequence>
<comment type="caution">
    <text evidence="2">The sequence shown here is derived from an EMBL/GenBank/DDBJ whole genome shotgun (WGS) entry which is preliminary data.</text>
</comment>
<feature type="region of interest" description="Disordered" evidence="1">
    <location>
        <begin position="20"/>
        <end position="88"/>
    </location>
</feature>
<dbReference type="EMBL" id="JANPWB010000005">
    <property type="protein sequence ID" value="KAJ1190312.1"/>
    <property type="molecule type" value="Genomic_DNA"/>
</dbReference>
<organism evidence="2 3">
    <name type="scientific">Pleurodeles waltl</name>
    <name type="common">Iberian ribbed newt</name>
    <dbReference type="NCBI Taxonomy" id="8319"/>
    <lineage>
        <taxon>Eukaryota</taxon>
        <taxon>Metazoa</taxon>
        <taxon>Chordata</taxon>
        <taxon>Craniata</taxon>
        <taxon>Vertebrata</taxon>
        <taxon>Euteleostomi</taxon>
        <taxon>Amphibia</taxon>
        <taxon>Batrachia</taxon>
        <taxon>Caudata</taxon>
        <taxon>Salamandroidea</taxon>
        <taxon>Salamandridae</taxon>
        <taxon>Pleurodelinae</taxon>
        <taxon>Pleurodeles</taxon>
    </lineage>
</organism>
<reference evidence="2" key="1">
    <citation type="journal article" date="2022" name="bioRxiv">
        <title>Sequencing and chromosome-scale assembly of the giantPleurodeles waltlgenome.</title>
        <authorList>
            <person name="Brown T."/>
            <person name="Elewa A."/>
            <person name="Iarovenko S."/>
            <person name="Subramanian E."/>
            <person name="Araus A.J."/>
            <person name="Petzold A."/>
            <person name="Susuki M."/>
            <person name="Suzuki K.-i.T."/>
            <person name="Hayashi T."/>
            <person name="Toyoda A."/>
            <person name="Oliveira C."/>
            <person name="Osipova E."/>
            <person name="Leigh N.D."/>
            <person name="Simon A."/>
            <person name="Yun M.H."/>
        </authorList>
    </citation>
    <scope>NUCLEOTIDE SEQUENCE</scope>
    <source>
        <strain evidence="2">20211129_DDA</strain>
        <tissue evidence="2">Liver</tissue>
    </source>
</reference>